<organism evidence="2 3">
    <name type="scientific">Phyllosticta citribraziliensis</name>
    <dbReference type="NCBI Taxonomy" id="989973"/>
    <lineage>
        <taxon>Eukaryota</taxon>
        <taxon>Fungi</taxon>
        <taxon>Dikarya</taxon>
        <taxon>Ascomycota</taxon>
        <taxon>Pezizomycotina</taxon>
        <taxon>Dothideomycetes</taxon>
        <taxon>Dothideomycetes incertae sedis</taxon>
        <taxon>Botryosphaeriales</taxon>
        <taxon>Phyllostictaceae</taxon>
        <taxon>Phyllosticta</taxon>
    </lineage>
</organism>
<feature type="region of interest" description="Disordered" evidence="1">
    <location>
        <begin position="403"/>
        <end position="611"/>
    </location>
</feature>
<feature type="compositionally biased region" description="Polar residues" evidence="1">
    <location>
        <begin position="118"/>
        <end position="133"/>
    </location>
</feature>
<feature type="compositionally biased region" description="Polar residues" evidence="1">
    <location>
        <begin position="92"/>
        <end position="111"/>
    </location>
</feature>
<proteinExistence type="predicted"/>
<dbReference type="Proteomes" id="UP001360953">
    <property type="component" value="Unassembled WGS sequence"/>
</dbReference>
<feature type="region of interest" description="Disordered" evidence="1">
    <location>
        <begin position="87"/>
        <end position="137"/>
    </location>
</feature>
<feature type="region of interest" description="Disordered" evidence="1">
    <location>
        <begin position="324"/>
        <end position="375"/>
    </location>
</feature>
<dbReference type="RefSeq" id="XP_066654689.1">
    <property type="nucleotide sequence ID" value="XM_066804056.1"/>
</dbReference>
<keyword evidence="3" id="KW-1185">Reference proteome</keyword>
<dbReference type="EMBL" id="JBBPEH010000007">
    <property type="protein sequence ID" value="KAK7536273.1"/>
    <property type="molecule type" value="Genomic_DNA"/>
</dbReference>
<feature type="compositionally biased region" description="Low complexity" evidence="1">
    <location>
        <begin position="535"/>
        <end position="551"/>
    </location>
</feature>
<feature type="compositionally biased region" description="Basic and acidic residues" evidence="1">
    <location>
        <begin position="951"/>
        <end position="963"/>
    </location>
</feature>
<feature type="compositionally biased region" description="Polar residues" evidence="1">
    <location>
        <begin position="929"/>
        <end position="943"/>
    </location>
</feature>
<feature type="region of interest" description="Disordered" evidence="1">
    <location>
        <begin position="165"/>
        <end position="195"/>
    </location>
</feature>
<dbReference type="GeneID" id="92036962"/>
<feature type="compositionally biased region" description="Basic and acidic residues" evidence="1">
    <location>
        <begin position="840"/>
        <end position="851"/>
    </location>
</feature>
<feature type="region of interest" description="Disordered" evidence="1">
    <location>
        <begin position="625"/>
        <end position="677"/>
    </location>
</feature>
<feature type="compositionally biased region" description="Low complexity" evidence="1">
    <location>
        <begin position="175"/>
        <end position="189"/>
    </location>
</feature>
<feature type="compositionally biased region" description="Low complexity" evidence="1">
    <location>
        <begin position="335"/>
        <end position="344"/>
    </location>
</feature>
<feature type="compositionally biased region" description="Polar residues" evidence="1">
    <location>
        <begin position="751"/>
        <end position="764"/>
    </location>
</feature>
<reference evidence="2 3" key="1">
    <citation type="submission" date="2024-04" db="EMBL/GenBank/DDBJ databases">
        <title>Phyllosticta paracitricarpa is synonymous to the EU quarantine fungus P. citricarpa based on phylogenomic analyses.</title>
        <authorList>
            <consortium name="Lawrence Berkeley National Laboratory"/>
            <person name="Van ingen-buijs V.A."/>
            <person name="Van westerhoven A.C."/>
            <person name="Haridas S."/>
            <person name="Skiadas P."/>
            <person name="Martin F."/>
            <person name="Groenewald J.Z."/>
            <person name="Crous P.W."/>
            <person name="Seidl M.F."/>
        </authorList>
    </citation>
    <scope>NUCLEOTIDE SEQUENCE [LARGE SCALE GENOMIC DNA]</scope>
    <source>
        <strain evidence="2 3">CPC 17464</strain>
    </source>
</reference>
<sequence>MAVPDMTPDSTTPGSAVREIGTCPPRLGGLPGAFPPDAFTTPTRIPKHIARHLDLSSPRTLTITSEHVLRPALSSSRMVLRPSASVPAFSNPLKSASSTGSNTMLNKSRNVSDAAVMSSRSGNQKKPSPSPSVKRNKVERLIKEHGSPPGMRVTAGGRIVPSDLRLGSPSFPVDNGSSNGSANGLNRGSGRIDRAPFDLSRSSSSMNSMHVNHQGAAGSFSQYAPFNPPPALTQYYGFPAPALAFPYATAQPKSYGTPSPSAFQALSVPELKKTLKKIQLEQRDLERSMVIQEGSNTADERKRMVDSKIRMINEADEIRREIKRLEAADKNPPNSASTSESFSTEAKKDSKPAGTHPSDFVNPPHGLGNTPPNPFMYATPPPGYIYPPPQPTALQPYMGMVPSFSSFGNQSFSSLDANAGFPSVDSLPTQDVNKSDKGQSKSQQKTSGHAARKSHALEIKDPRKLQELSNQKRSALDPTSPAYTPHKPHKSDGPHGESPSVFVPPSPSPIASPPRSAQFASNFPWLCEKKGGGPSPMRSASSSAHRPSASSINTADFFPHNPHEHSSSNYVSRKTQPVTPEKSKWENGPWHSDFLSPDPAQSLKAPQVSPVNGVTANMSDLALRRSSEAVAESGRLHVPRKMSREQSTDKTSLYTRRSSRKHHKESKTPAASTSSTLDFRNKSTGFLMGFSAGLAGQSVMGTEDLDYMQGWAQGLVQAKKSQDSSASEVGDSSVEEDFEPQVQSPPAFMSQVETPSRQVSTATVKPTPGPIERPSPGAFNSFTSDRSIVSDMGISAPTPKNLRAMSGQGAAVDSSIRDKIDSILTSNQTPIKKISGNEAEPQKNDKSEHSPSKLTRVFSNSQHSQQKGQRFSLSCLGDQRGQNRNLRLSYDGQHDDDMAELEGAFPTPQSPKAEQFTTRASPSKHVERQTTLNDVAGPSSASTPKKFKLSPSKDKAKNLKPEMEDPTTMSPAAKKKWKEGWKKKFHQVKMTEEEQVAAYRAQHPLDG</sequence>
<feature type="compositionally biased region" description="Polar residues" evidence="1">
    <location>
        <begin position="778"/>
        <end position="787"/>
    </location>
</feature>
<protein>
    <submittedName>
        <fullName evidence="2">Uncharacterized protein</fullName>
    </submittedName>
</protein>
<feature type="compositionally biased region" description="Basic and acidic residues" evidence="1">
    <location>
        <begin position="455"/>
        <end position="466"/>
    </location>
</feature>
<feature type="compositionally biased region" description="Low complexity" evidence="1">
    <location>
        <begin position="403"/>
        <end position="414"/>
    </location>
</feature>
<gene>
    <name evidence="2" type="ORF">J3D65DRAFT_698423</name>
</gene>
<comment type="caution">
    <text evidence="2">The sequence shown here is derived from an EMBL/GenBank/DDBJ whole genome shotgun (WGS) entry which is preliminary data.</text>
</comment>
<evidence type="ECO:0000313" key="2">
    <source>
        <dbReference type="EMBL" id="KAK7536273.1"/>
    </source>
</evidence>
<evidence type="ECO:0000313" key="3">
    <source>
        <dbReference type="Proteomes" id="UP001360953"/>
    </source>
</evidence>
<feature type="compositionally biased region" description="Pro residues" evidence="1">
    <location>
        <begin position="502"/>
        <end position="512"/>
    </location>
</feature>
<feature type="region of interest" description="Disordered" evidence="1">
    <location>
        <begin position="1"/>
        <end position="37"/>
    </location>
</feature>
<evidence type="ECO:0000256" key="1">
    <source>
        <dbReference type="SAM" id="MobiDB-lite"/>
    </source>
</evidence>
<feature type="region of interest" description="Disordered" evidence="1">
    <location>
        <begin position="716"/>
        <end position="979"/>
    </location>
</feature>
<feature type="compositionally biased region" description="Polar residues" evidence="1">
    <location>
        <begin position="567"/>
        <end position="578"/>
    </location>
</feature>
<accession>A0ABR1LM55</accession>
<name>A0ABR1LM55_9PEZI</name>
<feature type="compositionally biased region" description="Polar residues" evidence="1">
    <location>
        <begin position="910"/>
        <end position="921"/>
    </location>
</feature>
<feature type="compositionally biased region" description="Polar residues" evidence="1">
    <location>
        <begin position="857"/>
        <end position="872"/>
    </location>
</feature>
<feature type="non-terminal residue" evidence="2">
    <location>
        <position position="1"/>
    </location>
</feature>